<keyword evidence="3" id="KW-1185">Reference proteome</keyword>
<accession>A0A834TRB4</accession>
<comment type="caution">
    <text evidence="2">The sequence shown here is derived from an EMBL/GenBank/DDBJ whole genome shotgun (WGS) entry which is preliminary data.</text>
</comment>
<dbReference type="EMBL" id="JAAIUW010000006">
    <property type="protein sequence ID" value="KAF7825160.1"/>
    <property type="molecule type" value="Genomic_DNA"/>
</dbReference>
<evidence type="ECO:0000313" key="2">
    <source>
        <dbReference type="EMBL" id="KAF7825160.1"/>
    </source>
</evidence>
<dbReference type="Proteomes" id="UP000634136">
    <property type="component" value="Unassembled WGS sequence"/>
</dbReference>
<sequence length="50" mass="5840">MALAHHQQEVEITRSAFQWREMAIGGDLQVVKQHNQNEKQIGNEKPDKNR</sequence>
<feature type="region of interest" description="Disordered" evidence="1">
    <location>
        <begin position="31"/>
        <end position="50"/>
    </location>
</feature>
<evidence type="ECO:0000256" key="1">
    <source>
        <dbReference type="SAM" id="MobiDB-lite"/>
    </source>
</evidence>
<organism evidence="2 3">
    <name type="scientific">Senna tora</name>
    <dbReference type="NCBI Taxonomy" id="362788"/>
    <lineage>
        <taxon>Eukaryota</taxon>
        <taxon>Viridiplantae</taxon>
        <taxon>Streptophyta</taxon>
        <taxon>Embryophyta</taxon>
        <taxon>Tracheophyta</taxon>
        <taxon>Spermatophyta</taxon>
        <taxon>Magnoliopsida</taxon>
        <taxon>eudicotyledons</taxon>
        <taxon>Gunneridae</taxon>
        <taxon>Pentapetalae</taxon>
        <taxon>rosids</taxon>
        <taxon>fabids</taxon>
        <taxon>Fabales</taxon>
        <taxon>Fabaceae</taxon>
        <taxon>Caesalpinioideae</taxon>
        <taxon>Cassia clade</taxon>
        <taxon>Senna</taxon>
    </lineage>
</organism>
<proteinExistence type="predicted"/>
<gene>
    <name evidence="2" type="ORF">G2W53_016324</name>
</gene>
<protein>
    <submittedName>
        <fullName evidence="2">Uncharacterized protein</fullName>
    </submittedName>
</protein>
<feature type="compositionally biased region" description="Basic and acidic residues" evidence="1">
    <location>
        <begin position="35"/>
        <end position="50"/>
    </location>
</feature>
<evidence type="ECO:0000313" key="3">
    <source>
        <dbReference type="Proteomes" id="UP000634136"/>
    </source>
</evidence>
<name>A0A834TRB4_9FABA</name>
<dbReference type="AlphaFoldDB" id="A0A834TRB4"/>
<reference evidence="2" key="1">
    <citation type="submission" date="2020-09" db="EMBL/GenBank/DDBJ databases">
        <title>Genome-Enabled Discovery of Anthraquinone Biosynthesis in Senna tora.</title>
        <authorList>
            <person name="Kang S.-H."/>
            <person name="Pandey R.P."/>
            <person name="Lee C.-M."/>
            <person name="Sim J.-S."/>
            <person name="Jeong J.-T."/>
            <person name="Choi B.-S."/>
            <person name="Jung M."/>
            <person name="Ginzburg D."/>
            <person name="Zhao K."/>
            <person name="Won S.Y."/>
            <person name="Oh T.-J."/>
            <person name="Yu Y."/>
            <person name="Kim N.-H."/>
            <person name="Lee O.R."/>
            <person name="Lee T.-H."/>
            <person name="Bashyal P."/>
            <person name="Kim T.-S."/>
            <person name="Lee W.-H."/>
            <person name="Kawkins C."/>
            <person name="Kim C.-K."/>
            <person name="Kim J.S."/>
            <person name="Ahn B.O."/>
            <person name="Rhee S.Y."/>
            <person name="Sohng J.K."/>
        </authorList>
    </citation>
    <scope>NUCLEOTIDE SEQUENCE</scope>
    <source>
        <tissue evidence="2">Leaf</tissue>
    </source>
</reference>